<dbReference type="Gene3D" id="3.90.1030.10">
    <property type="entry name" value="Ribosomal protein L17"/>
    <property type="match status" value="1"/>
</dbReference>
<comment type="caution">
    <text evidence="6">The sequence shown here is derived from an EMBL/GenBank/DDBJ whole genome shotgun (WGS) entry which is preliminary data.</text>
</comment>
<dbReference type="PANTHER" id="PTHR14413">
    <property type="entry name" value="RIBOSOMAL PROTEIN L17"/>
    <property type="match status" value="1"/>
</dbReference>
<dbReference type="HAMAP" id="MF_01368">
    <property type="entry name" value="Ribosomal_bL17"/>
    <property type="match status" value="1"/>
</dbReference>
<sequence>MTTLRKLGRPTDQRRAMLRNLVTSLLRTGKIETTVTRAKETKRMADKMITLAKRGDLHARRQVLAYVYDEDVVKKLFDEIGPKYQERNGGYTRVLKVGPRRGDGAEMAIIELV</sequence>
<dbReference type="EMBL" id="VUNQ01000020">
    <property type="protein sequence ID" value="MSU01842.1"/>
    <property type="molecule type" value="Genomic_DNA"/>
</dbReference>
<keyword evidence="3 4" id="KW-0687">Ribonucleoprotein</keyword>
<evidence type="ECO:0000256" key="5">
    <source>
        <dbReference type="RuleBase" id="RU000660"/>
    </source>
</evidence>
<comment type="similarity">
    <text evidence="1 4 5">Belongs to the bacterial ribosomal protein bL17 family.</text>
</comment>
<dbReference type="InterPro" id="IPR047859">
    <property type="entry name" value="Ribosomal_bL17_CS"/>
</dbReference>
<dbReference type="GO" id="GO:0003735">
    <property type="term" value="F:structural constituent of ribosome"/>
    <property type="evidence" value="ECO:0007669"/>
    <property type="project" value="InterPro"/>
</dbReference>
<proteinExistence type="inferred from homology"/>
<comment type="subunit">
    <text evidence="4">Part of the 50S ribosomal subunit. Contacts protein L32.</text>
</comment>
<dbReference type="RefSeq" id="WP_216584929.1">
    <property type="nucleotide sequence ID" value="NZ_JAHLPJ010000001.1"/>
</dbReference>
<evidence type="ECO:0000256" key="1">
    <source>
        <dbReference type="ARBA" id="ARBA00008777"/>
    </source>
</evidence>
<evidence type="ECO:0000256" key="2">
    <source>
        <dbReference type="ARBA" id="ARBA00022980"/>
    </source>
</evidence>
<dbReference type="Pfam" id="PF01196">
    <property type="entry name" value="Ribosomal_L17"/>
    <property type="match status" value="1"/>
</dbReference>
<dbReference type="SUPFAM" id="SSF64263">
    <property type="entry name" value="Prokaryotic ribosomal protein L17"/>
    <property type="match status" value="1"/>
</dbReference>
<dbReference type="FunFam" id="3.90.1030.10:FF:000001">
    <property type="entry name" value="50S ribosomal protein L17"/>
    <property type="match status" value="1"/>
</dbReference>
<dbReference type="InterPro" id="IPR000456">
    <property type="entry name" value="Ribosomal_bL17"/>
</dbReference>
<keyword evidence="7" id="KW-1185">Reference proteome</keyword>
<reference evidence="6 7" key="1">
    <citation type="submission" date="2019-09" db="EMBL/GenBank/DDBJ databases">
        <title>In-depth cultivation of the pig gut microbiome towards novel bacterial diversity and tailored functional studies.</title>
        <authorList>
            <person name="Wylensek D."/>
            <person name="Hitch T.C.A."/>
            <person name="Clavel T."/>
        </authorList>
    </citation>
    <scope>NUCLEOTIDE SEQUENCE [LARGE SCALE GENOMIC DNA]</scope>
    <source>
        <strain evidence="6 7">WCA3-693-APC-4?</strain>
    </source>
</reference>
<evidence type="ECO:0000313" key="7">
    <source>
        <dbReference type="Proteomes" id="UP000469523"/>
    </source>
</evidence>
<dbReference type="NCBIfam" id="TIGR00059">
    <property type="entry name" value="L17"/>
    <property type="match status" value="1"/>
</dbReference>
<protein>
    <recommendedName>
        <fullName evidence="4">Large ribosomal subunit protein bL17</fullName>
    </recommendedName>
</protein>
<dbReference type="GO" id="GO:0006412">
    <property type="term" value="P:translation"/>
    <property type="evidence" value="ECO:0007669"/>
    <property type="project" value="UniProtKB-UniRule"/>
</dbReference>
<evidence type="ECO:0000256" key="4">
    <source>
        <dbReference type="HAMAP-Rule" id="MF_01368"/>
    </source>
</evidence>
<evidence type="ECO:0000313" key="6">
    <source>
        <dbReference type="EMBL" id="MSU01842.1"/>
    </source>
</evidence>
<dbReference type="PROSITE" id="PS01167">
    <property type="entry name" value="RIBOSOMAL_L17"/>
    <property type="match status" value="1"/>
</dbReference>
<accession>A0A6N7XM38</accession>
<dbReference type="AlphaFoldDB" id="A0A6N7XM38"/>
<gene>
    <name evidence="4" type="primary">rplQ</name>
    <name evidence="6" type="ORF">FYJ83_10220</name>
</gene>
<dbReference type="Proteomes" id="UP000469523">
    <property type="component" value="Unassembled WGS sequence"/>
</dbReference>
<dbReference type="GO" id="GO:0022625">
    <property type="term" value="C:cytosolic large ribosomal subunit"/>
    <property type="evidence" value="ECO:0007669"/>
    <property type="project" value="TreeGrafter"/>
</dbReference>
<name>A0A6N7XM38_9FIRM</name>
<dbReference type="InterPro" id="IPR036373">
    <property type="entry name" value="Ribosomal_bL17_sf"/>
</dbReference>
<keyword evidence="2 4" id="KW-0689">Ribosomal protein</keyword>
<organism evidence="6 7">
    <name type="scientific">Tissierella pigra</name>
    <dbReference type="NCBI Taxonomy" id="2607614"/>
    <lineage>
        <taxon>Bacteria</taxon>
        <taxon>Bacillati</taxon>
        <taxon>Bacillota</taxon>
        <taxon>Tissierellia</taxon>
        <taxon>Tissierellales</taxon>
        <taxon>Tissierellaceae</taxon>
        <taxon>Tissierella</taxon>
    </lineage>
</organism>
<evidence type="ECO:0000256" key="3">
    <source>
        <dbReference type="ARBA" id="ARBA00023274"/>
    </source>
</evidence>
<dbReference type="PANTHER" id="PTHR14413:SF16">
    <property type="entry name" value="LARGE RIBOSOMAL SUBUNIT PROTEIN BL17M"/>
    <property type="match status" value="1"/>
</dbReference>